<dbReference type="PANTHER" id="PTHR11715">
    <property type="entry name" value="GLYCINE CLEAVAGE SYSTEM H PROTEIN"/>
    <property type="match status" value="1"/>
</dbReference>
<dbReference type="KEGG" id="taz:TREAZ_2948"/>
<dbReference type="Gene3D" id="2.40.50.100">
    <property type="match status" value="1"/>
</dbReference>
<dbReference type="RefSeq" id="WP_015712599.1">
    <property type="nucleotide sequence ID" value="NC_015577.1"/>
</dbReference>
<dbReference type="GO" id="GO:0019464">
    <property type="term" value="P:glycine decarboxylation via glycine cleavage system"/>
    <property type="evidence" value="ECO:0007669"/>
    <property type="project" value="UniProtKB-UniRule"/>
</dbReference>
<comment type="similarity">
    <text evidence="1 3">Belongs to the GcvH family.</text>
</comment>
<dbReference type="InterPro" id="IPR033753">
    <property type="entry name" value="GCV_H/Fam206"/>
</dbReference>
<dbReference type="InterPro" id="IPR017453">
    <property type="entry name" value="GCV_H_sub"/>
</dbReference>
<name>F5YBS1_LEAAZ</name>
<comment type="cofactor">
    <cofactor evidence="3">
        <name>(R)-lipoate</name>
        <dbReference type="ChEBI" id="CHEBI:83088"/>
    </cofactor>
    <text evidence="3">Binds 1 lipoyl cofactor covalently.</text>
</comment>
<keyword evidence="2 3" id="KW-0450">Lipoyl</keyword>
<organism evidence="6 7">
    <name type="scientific">Leadbettera azotonutricia (strain ATCC BAA-888 / DSM 13862 / ZAS-9)</name>
    <name type="common">Treponema azotonutricium</name>
    <dbReference type="NCBI Taxonomy" id="545695"/>
    <lineage>
        <taxon>Bacteria</taxon>
        <taxon>Pseudomonadati</taxon>
        <taxon>Spirochaetota</taxon>
        <taxon>Spirochaetia</taxon>
        <taxon>Spirochaetales</taxon>
        <taxon>Breznakiellaceae</taxon>
        <taxon>Leadbettera</taxon>
    </lineage>
</organism>
<evidence type="ECO:0000256" key="3">
    <source>
        <dbReference type="HAMAP-Rule" id="MF_00272"/>
    </source>
</evidence>
<dbReference type="eggNOG" id="COG0509">
    <property type="taxonomic scope" value="Bacteria"/>
</dbReference>
<dbReference type="PROSITE" id="PS50968">
    <property type="entry name" value="BIOTINYL_LIPOYL"/>
    <property type="match status" value="1"/>
</dbReference>
<reference evidence="6 7" key="2">
    <citation type="journal article" date="2011" name="ISME J.">
        <title>RNA-seq reveals cooperative metabolic interactions between two termite-gut spirochete species in co-culture.</title>
        <authorList>
            <person name="Rosenthal A.Z."/>
            <person name="Matson E.G."/>
            <person name="Eldar A."/>
            <person name="Leadbetter J.R."/>
        </authorList>
    </citation>
    <scope>NUCLEOTIDE SEQUENCE [LARGE SCALE GENOMIC DNA]</scope>
    <source>
        <strain evidence="7">ATCC BAA-888 / DSM 13862 / ZAS-9</strain>
    </source>
</reference>
<dbReference type="GO" id="GO:0005829">
    <property type="term" value="C:cytosol"/>
    <property type="evidence" value="ECO:0007669"/>
    <property type="project" value="TreeGrafter"/>
</dbReference>
<evidence type="ECO:0000256" key="2">
    <source>
        <dbReference type="ARBA" id="ARBA00022823"/>
    </source>
</evidence>
<dbReference type="Proteomes" id="UP000009222">
    <property type="component" value="Chromosome"/>
</dbReference>
<dbReference type="Pfam" id="PF01597">
    <property type="entry name" value="GCV_H"/>
    <property type="match status" value="1"/>
</dbReference>
<dbReference type="SUPFAM" id="SSF51230">
    <property type="entry name" value="Single hybrid motif"/>
    <property type="match status" value="1"/>
</dbReference>
<dbReference type="OrthoDB" id="9796712at2"/>
<evidence type="ECO:0000259" key="5">
    <source>
        <dbReference type="PROSITE" id="PS50968"/>
    </source>
</evidence>
<dbReference type="PROSITE" id="PS00189">
    <property type="entry name" value="LIPOYL"/>
    <property type="match status" value="1"/>
</dbReference>
<evidence type="ECO:0000313" key="6">
    <source>
        <dbReference type="EMBL" id="AEF82481.1"/>
    </source>
</evidence>
<keyword evidence="7" id="KW-1185">Reference proteome</keyword>
<reference evidence="7" key="1">
    <citation type="submission" date="2009-12" db="EMBL/GenBank/DDBJ databases">
        <title>Complete sequence of Treponema azotonutricium strain ZAS-9.</title>
        <authorList>
            <person name="Tetu S.G."/>
            <person name="Matson E."/>
            <person name="Ren Q."/>
            <person name="Seshadri R."/>
            <person name="Elbourne L."/>
            <person name="Hassan K.A."/>
            <person name="Durkin A."/>
            <person name="Radune D."/>
            <person name="Mohamoud Y."/>
            <person name="Shay R."/>
            <person name="Jin S."/>
            <person name="Zhang X."/>
            <person name="Lucey K."/>
            <person name="Ballor N.R."/>
            <person name="Ottesen E."/>
            <person name="Rosenthal R."/>
            <person name="Allen A."/>
            <person name="Leadbetter J.R."/>
            <person name="Paulsen I.T."/>
        </authorList>
    </citation>
    <scope>NUCLEOTIDE SEQUENCE [LARGE SCALE GENOMIC DNA]</scope>
    <source>
        <strain evidence="7">ATCC BAA-888 / DSM 13862 / ZAS-9</strain>
    </source>
</reference>
<dbReference type="NCBIfam" id="NF002270">
    <property type="entry name" value="PRK01202.1"/>
    <property type="match status" value="1"/>
</dbReference>
<dbReference type="FunCoup" id="F5YBS1">
    <property type="interactions" value="358"/>
</dbReference>
<dbReference type="GO" id="GO:0009249">
    <property type="term" value="P:protein lipoylation"/>
    <property type="evidence" value="ECO:0007669"/>
    <property type="project" value="TreeGrafter"/>
</dbReference>
<evidence type="ECO:0000313" key="7">
    <source>
        <dbReference type="Proteomes" id="UP000009222"/>
    </source>
</evidence>
<dbReference type="InterPro" id="IPR002930">
    <property type="entry name" value="GCV_H"/>
</dbReference>
<dbReference type="EMBL" id="CP001841">
    <property type="protein sequence ID" value="AEF82481.1"/>
    <property type="molecule type" value="Genomic_DNA"/>
</dbReference>
<comment type="function">
    <text evidence="3">The glycine cleavage system catalyzes the degradation of glycine. The H protein shuttles the methylamine group of glycine from the P protein to the T protein.</text>
</comment>
<dbReference type="AlphaFoldDB" id="F5YBS1"/>
<dbReference type="InterPro" id="IPR003016">
    <property type="entry name" value="2-oxoA_DH_lipoyl-BS"/>
</dbReference>
<gene>
    <name evidence="3 6" type="primary">gcvH</name>
    <name evidence="6" type="ordered locus">TREAZ_2948</name>
</gene>
<dbReference type="HAMAP" id="MF_00272">
    <property type="entry name" value="GcvH"/>
    <property type="match status" value="1"/>
</dbReference>
<dbReference type="NCBIfam" id="TIGR00527">
    <property type="entry name" value="gcvH"/>
    <property type="match status" value="1"/>
</dbReference>
<protein>
    <recommendedName>
        <fullName evidence="3">Glycine cleavage system H protein</fullName>
    </recommendedName>
</protein>
<dbReference type="GO" id="GO:0005960">
    <property type="term" value="C:glycine cleavage complex"/>
    <property type="evidence" value="ECO:0007669"/>
    <property type="project" value="InterPro"/>
</dbReference>
<accession>F5YBS1</accession>
<dbReference type="InParanoid" id="F5YBS1"/>
<dbReference type="InterPro" id="IPR011053">
    <property type="entry name" value="Single_hybrid_motif"/>
</dbReference>
<sequence length="123" mass="13140">MDVPENLKFTKSHEWVKSLEGGIVEIGLTDFAQSELGDIVFVNLPKAGDVLKAGTSFADVESVKAVSDIYSPLNGTVKEANQQVLDHPESINSAPYEAWLIRAQGDIPAGGLLSPAEYKALLG</sequence>
<comment type="subunit">
    <text evidence="3">The glycine cleavage system is composed of four proteins: P, T, L and H.</text>
</comment>
<dbReference type="PANTHER" id="PTHR11715:SF3">
    <property type="entry name" value="GLYCINE CLEAVAGE SYSTEM H PROTEIN-RELATED"/>
    <property type="match status" value="1"/>
</dbReference>
<dbReference type="HOGENOM" id="CLU_097408_2_1_12"/>
<dbReference type="InterPro" id="IPR000089">
    <property type="entry name" value="Biotin_lipoyl"/>
</dbReference>
<dbReference type="CDD" id="cd06848">
    <property type="entry name" value="GCS_H"/>
    <property type="match status" value="1"/>
</dbReference>
<evidence type="ECO:0000256" key="4">
    <source>
        <dbReference type="PIRSR" id="PIRSR617453-50"/>
    </source>
</evidence>
<proteinExistence type="inferred from homology"/>
<feature type="modified residue" description="N6-lipoyllysine" evidence="3 4">
    <location>
        <position position="64"/>
    </location>
</feature>
<evidence type="ECO:0000256" key="1">
    <source>
        <dbReference type="ARBA" id="ARBA00009249"/>
    </source>
</evidence>
<feature type="domain" description="Lipoyl-binding" evidence="5">
    <location>
        <begin position="23"/>
        <end position="104"/>
    </location>
</feature>
<dbReference type="STRING" id="545695.TREAZ_2948"/>